<evidence type="ECO:0000313" key="3">
    <source>
        <dbReference type="Proteomes" id="UP000046680"/>
    </source>
</evidence>
<dbReference type="Proteomes" id="UP000046680">
    <property type="component" value="Unassembled WGS sequence"/>
</dbReference>
<feature type="compositionally biased region" description="Basic and acidic residues" evidence="1">
    <location>
        <begin position="104"/>
        <end position="115"/>
    </location>
</feature>
<dbReference type="AlphaFoldDB" id="A0A654TWG3"/>
<protein>
    <submittedName>
        <fullName evidence="2">Uncharacterized protein</fullName>
    </submittedName>
</protein>
<evidence type="ECO:0000256" key="1">
    <source>
        <dbReference type="SAM" id="MobiDB-lite"/>
    </source>
</evidence>
<sequence>MQLHGHGVTVDTAQHFGEASALSIAELGRRADLRDDFAAASHRNFGQEQHRFLNCLTPQQLDGVRQQRDHDRVDGTVGTLKHLAQQPDSAFGRNGTVTQQDGKPGLHVENAGKPE</sequence>
<evidence type="ECO:0000313" key="2">
    <source>
        <dbReference type="EMBL" id="CFR66463.1"/>
    </source>
</evidence>
<dbReference type="EMBL" id="CGCX01000073">
    <property type="protein sequence ID" value="CFR66463.1"/>
    <property type="molecule type" value="Genomic_DNA"/>
</dbReference>
<accession>A0A654TWG3</accession>
<feature type="region of interest" description="Disordered" evidence="1">
    <location>
        <begin position="83"/>
        <end position="115"/>
    </location>
</feature>
<name>A0A654TWG3_MYCTX</name>
<gene>
    <name evidence="2" type="ORF">ERS007657_00354</name>
</gene>
<organism evidence="2 3">
    <name type="scientific">Mycobacterium tuberculosis</name>
    <dbReference type="NCBI Taxonomy" id="1773"/>
    <lineage>
        <taxon>Bacteria</taxon>
        <taxon>Bacillati</taxon>
        <taxon>Actinomycetota</taxon>
        <taxon>Actinomycetes</taxon>
        <taxon>Mycobacteriales</taxon>
        <taxon>Mycobacteriaceae</taxon>
        <taxon>Mycobacterium</taxon>
        <taxon>Mycobacterium tuberculosis complex</taxon>
    </lineage>
</organism>
<reference evidence="2 3" key="1">
    <citation type="submission" date="2015-03" db="EMBL/GenBank/DDBJ databases">
        <authorList>
            <consortium name="Pathogen Informatics"/>
        </authorList>
    </citation>
    <scope>NUCLEOTIDE SEQUENCE [LARGE SCALE GENOMIC DNA]</scope>
    <source>
        <strain evidence="2 3">C09601061</strain>
    </source>
</reference>
<proteinExistence type="predicted"/>